<evidence type="ECO:0000313" key="2">
    <source>
        <dbReference type="EMBL" id="MBE9117280.1"/>
    </source>
</evidence>
<proteinExistence type="predicted"/>
<organism evidence="2 3">
    <name type="scientific">Lusitaniella coriacea LEGE 07157</name>
    <dbReference type="NCBI Taxonomy" id="945747"/>
    <lineage>
        <taxon>Bacteria</taxon>
        <taxon>Bacillati</taxon>
        <taxon>Cyanobacteriota</taxon>
        <taxon>Cyanophyceae</taxon>
        <taxon>Spirulinales</taxon>
        <taxon>Lusitaniellaceae</taxon>
        <taxon>Lusitaniella</taxon>
    </lineage>
</organism>
<dbReference type="EMBL" id="JADEWZ010000022">
    <property type="protein sequence ID" value="MBE9117280.1"/>
    <property type="molecule type" value="Genomic_DNA"/>
</dbReference>
<name>A0A8J7JBZ8_9CYAN</name>
<feature type="region of interest" description="Disordered" evidence="1">
    <location>
        <begin position="62"/>
        <end position="97"/>
    </location>
</feature>
<comment type="caution">
    <text evidence="2">The sequence shown here is derived from an EMBL/GenBank/DDBJ whole genome shotgun (WGS) entry which is preliminary data.</text>
</comment>
<evidence type="ECO:0000256" key="1">
    <source>
        <dbReference type="SAM" id="MobiDB-lite"/>
    </source>
</evidence>
<keyword evidence="3" id="KW-1185">Reference proteome</keyword>
<reference evidence="2" key="1">
    <citation type="submission" date="2020-10" db="EMBL/GenBank/DDBJ databases">
        <authorList>
            <person name="Castelo-Branco R."/>
            <person name="Eusebio N."/>
            <person name="Adriana R."/>
            <person name="Vieira A."/>
            <person name="Brugerolle De Fraissinette N."/>
            <person name="Rezende De Castro R."/>
            <person name="Schneider M.P."/>
            <person name="Vasconcelos V."/>
            <person name="Leao P.N."/>
        </authorList>
    </citation>
    <scope>NUCLEOTIDE SEQUENCE</scope>
    <source>
        <strain evidence="2">LEGE 07157</strain>
    </source>
</reference>
<protein>
    <submittedName>
        <fullName evidence="2">Uncharacterized protein</fullName>
    </submittedName>
</protein>
<evidence type="ECO:0000313" key="3">
    <source>
        <dbReference type="Proteomes" id="UP000654482"/>
    </source>
</evidence>
<gene>
    <name evidence="2" type="ORF">IQ249_15370</name>
</gene>
<dbReference type="Proteomes" id="UP000654482">
    <property type="component" value="Unassembled WGS sequence"/>
</dbReference>
<feature type="compositionally biased region" description="Basic and acidic residues" evidence="1">
    <location>
        <begin position="70"/>
        <end position="90"/>
    </location>
</feature>
<accession>A0A8J7JBZ8</accession>
<dbReference type="RefSeq" id="WP_194030367.1">
    <property type="nucleotide sequence ID" value="NZ_JADEWZ010000022.1"/>
</dbReference>
<dbReference type="AlphaFoldDB" id="A0A8J7JBZ8"/>
<sequence length="97" mass="11166">MTDRSYWRKNRPISLPSEDNTRLERLKERAEAMLPHATYSLVVRAALKELAKLPNSQLRAALEALPRPRYGPEPKTPRPTLTEEEREALMRKLGLSS</sequence>